<accession>A0A803T7Y0</accession>
<protein>
    <submittedName>
        <fullName evidence="1">Uncharacterized protein</fullName>
    </submittedName>
</protein>
<organism evidence="1 2">
    <name type="scientific">Anolis carolinensis</name>
    <name type="common">Green anole</name>
    <name type="synonym">American chameleon</name>
    <dbReference type="NCBI Taxonomy" id="28377"/>
    <lineage>
        <taxon>Eukaryota</taxon>
        <taxon>Metazoa</taxon>
        <taxon>Chordata</taxon>
        <taxon>Craniata</taxon>
        <taxon>Vertebrata</taxon>
        <taxon>Euteleostomi</taxon>
        <taxon>Lepidosauria</taxon>
        <taxon>Squamata</taxon>
        <taxon>Bifurcata</taxon>
        <taxon>Unidentata</taxon>
        <taxon>Episquamata</taxon>
        <taxon>Toxicofera</taxon>
        <taxon>Iguania</taxon>
        <taxon>Dactyloidae</taxon>
        <taxon>Anolis</taxon>
    </lineage>
</organism>
<dbReference type="Proteomes" id="UP000001646">
    <property type="component" value="Chromosome 3"/>
</dbReference>
<evidence type="ECO:0000313" key="2">
    <source>
        <dbReference type="Proteomes" id="UP000001646"/>
    </source>
</evidence>
<sequence>VLVYFMCGPRQFFFFQCGPGNTTVWRSLPNMLLIPLLSSLLGMLARTDTSYNST</sequence>
<reference evidence="1" key="2">
    <citation type="submission" date="2025-08" db="UniProtKB">
        <authorList>
            <consortium name="Ensembl"/>
        </authorList>
    </citation>
    <scope>IDENTIFICATION</scope>
</reference>
<reference evidence="1" key="3">
    <citation type="submission" date="2025-09" db="UniProtKB">
        <authorList>
            <consortium name="Ensembl"/>
        </authorList>
    </citation>
    <scope>IDENTIFICATION</scope>
</reference>
<evidence type="ECO:0000313" key="1">
    <source>
        <dbReference type="Ensembl" id="ENSACAP00000031320.1"/>
    </source>
</evidence>
<keyword evidence="2" id="KW-1185">Reference proteome</keyword>
<dbReference type="AlphaFoldDB" id="A0A803T7Y0"/>
<dbReference type="InParanoid" id="A0A803T7Y0"/>
<dbReference type="Ensembl" id="ENSACAT00000039581.1">
    <property type="protein sequence ID" value="ENSACAP00000031320.1"/>
    <property type="gene ID" value="ENSACAG00000039194.1"/>
</dbReference>
<proteinExistence type="predicted"/>
<reference evidence="1 2" key="1">
    <citation type="submission" date="2009-12" db="EMBL/GenBank/DDBJ databases">
        <title>The Genome Sequence of Anolis carolinensis (Green Anole Lizard).</title>
        <authorList>
            <consortium name="The Genome Sequencing Platform"/>
            <person name="Di Palma F."/>
            <person name="Alfoldi J."/>
            <person name="Heiman D."/>
            <person name="Young S."/>
            <person name="Grabherr M."/>
            <person name="Johnson J."/>
            <person name="Lander E.S."/>
            <person name="Lindblad-Toh K."/>
        </authorList>
    </citation>
    <scope>NUCLEOTIDE SEQUENCE [LARGE SCALE GENOMIC DNA]</scope>
    <source>
        <strain evidence="1 2">JBL SC #1</strain>
    </source>
</reference>
<name>A0A803T7Y0_ANOCA</name>